<dbReference type="SUPFAM" id="SSF50998">
    <property type="entry name" value="Quinoprotein alcohol dehydrogenase-like"/>
    <property type="match status" value="1"/>
</dbReference>
<feature type="transmembrane region" description="Helical" evidence="1">
    <location>
        <begin position="12"/>
        <end position="31"/>
    </location>
</feature>
<reference evidence="2" key="1">
    <citation type="submission" date="2020-11" db="EMBL/GenBank/DDBJ databases">
        <title>Sequencing the genomes of 1000 actinobacteria strains.</title>
        <authorList>
            <person name="Klenk H.-P."/>
        </authorList>
    </citation>
    <scope>NUCLEOTIDE SEQUENCE</scope>
    <source>
        <strain evidence="2">DSM 45632</strain>
    </source>
</reference>
<accession>A0A931E2R6</accession>
<organism evidence="2 3">
    <name type="scientific">Corynebacterium aquatimens</name>
    <dbReference type="NCBI Taxonomy" id="1190508"/>
    <lineage>
        <taxon>Bacteria</taxon>
        <taxon>Bacillati</taxon>
        <taxon>Actinomycetota</taxon>
        <taxon>Actinomycetes</taxon>
        <taxon>Mycobacteriales</taxon>
        <taxon>Corynebacteriaceae</taxon>
        <taxon>Corynebacterium</taxon>
    </lineage>
</organism>
<name>A0A931E2R6_9CORY</name>
<evidence type="ECO:0000313" key="2">
    <source>
        <dbReference type="EMBL" id="MBG6123173.1"/>
    </source>
</evidence>
<protein>
    <submittedName>
        <fullName evidence="2">Uncharacterized protein</fullName>
    </submittedName>
</protein>
<keyword evidence="1" id="KW-0812">Transmembrane</keyword>
<keyword evidence="1" id="KW-1133">Transmembrane helix</keyword>
<dbReference type="EMBL" id="JADOUE010000001">
    <property type="protein sequence ID" value="MBG6123173.1"/>
    <property type="molecule type" value="Genomic_DNA"/>
</dbReference>
<dbReference type="Proteomes" id="UP000658613">
    <property type="component" value="Unassembled WGS sequence"/>
</dbReference>
<comment type="caution">
    <text evidence="2">The sequence shown here is derived from an EMBL/GenBank/DDBJ whole genome shotgun (WGS) entry which is preliminary data.</text>
</comment>
<dbReference type="RefSeq" id="WP_196825441.1">
    <property type="nucleotide sequence ID" value="NZ_CP046980.1"/>
</dbReference>
<proteinExistence type="predicted"/>
<evidence type="ECO:0000256" key="1">
    <source>
        <dbReference type="SAM" id="Phobius"/>
    </source>
</evidence>
<keyword evidence="3" id="KW-1185">Reference proteome</keyword>
<dbReference type="InterPro" id="IPR011047">
    <property type="entry name" value="Quinoprotein_ADH-like_sf"/>
</dbReference>
<gene>
    <name evidence="2" type="ORF">IW254_002142</name>
</gene>
<evidence type="ECO:0000313" key="3">
    <source>
        <dbReference type="Proteomes" id="UP000658613"/>
    </source>
</evidence>
<dbReference type="AlphaFoldDB" id="A0A931E2R6"/>
<sequence>MSTPLRRTKNDLIATAVIAAVCCVALVWAFFSAPIRQAHLETAAEEVPDQGVLAVVPSALTESWRVADESPRQRPLVVNGLIVAYSDNTITAYKADQTKVWSYTRKDAELCGLESAWNKVVAIYRTSVGCGDVVAINAATGQYDRTRSSSAPDDVVSFASNDRVGIVGQTRAELWRDDMVRTVEYGRVEAPQEPNMQPNPDCELTSAMTRSDLFAVTEKCEDGSYLRLQKTTPEDSRKPELHSSVLIPDGSYLVAVGQELAAIYDPAESTVAAYRQDGSSTAKAEVPPSNLLSNAAFGVARVETSDLPENMTYHDGTNLMLLDPNNLQVTLIFKDTPLGTGVAVADRLLFATPGNITVANWKTKQAETNIPVDRGGYNGPVSVASAGPTIVEKRGLELVILDATV</sequence>
<keyword evidence="1" id="KW-0472">Membrane</keyword>